<dbReference type="InterPro" id="IPR036676">
    <property type="entry name" value="PurM-like_C_sf"/>
</dbReference>
<organism evidence="1">
    <name type="scientific">marine metagenome</name>
    <dbReference type="NCBI Taxonomy" id="408172"/>
    <lineage>
        <taxon>unclassified sequences</taxon>
        <taxon>metagenomes</taxon>
        <taxon>ecological metagenomes</taxon>
    </lineage>
</organism>
<gene>
    <name evidence="1" type="ORF">METZ01_LOCUS95350</name>
</gene>
<name>A0A381VQ77_9ZZZZ</name>
<evidence type="ECO:0008006" key="2">
    <source>
        <dbReference type="Google" id="ProtNLM"/>
    </source>
</evidence>
<dbReference type="SUPFAM" id="SSF56042">
    <property type="entry name" value="PurM C-terminal domain-like"/>
    <property type="match status" value="1"/>
</dbReference>
<protein>
    <recommendedName>
        <fullName evidence="2">PurM-like C-terminal domain-containing protein</fullName>
    </recommendedName>
</protein>
<evidence type="ECO:0000313" key="1">
    <source>
        <dbReference type="EMBL" id="SVA42496.1"/>
    </source>
</evidence>
<reference evidence="1" key="1">
    <citation type="submission" date="2018-05" db="EMBL/GenBank/DDBJ databases">
        <authorList>
            <person name="Lanie J.A."/>
            <person name="Ng W.-L."/>
            <person name="Kazmierczak K.M."/>
            <person name="Andrzejewski T.M."/>
            <person name="Davidsen T.M."/>
            <person name="Wayne K.J."/>
            <person name="Tettelin H."/>
            <person name="Glass J.I."/>
            <person name="Rusch D."/>
            <person name="Podicherti R."/>
            <person name="Tsui H.-C.T."/>
            <person name="Winkler M.E."/>
        </authorList>
    </citation>
    <scope>NUCLEOTIDE SEQUENCE</scope>
</reference>
<accession>A0A381VQ77</accession>
<proteinExistence type="predicted"/>
<dbReference type="AlphaFoldDB" id="A0A381VQ77"/>
<dbReference type="Gene3D" id="3.90.650.10">
    <property type="entry name" value="PurM-like C-terminal domain"/>
    <property type="match status" value="1"/>
</dbReference>
<sequence>MDLEFIQRSLGRDPGKKELNILYGAVEPVLKLRDRIPARFISQEPTAGHHSLRYELREINIQGQWTGTHYLMRECSLLGAWPKQLSFIWLFEPPKITIRKIHDFEKTLTHEFAPVITHHLALDAPRKKGGKVCVLAILGNDNPRKKVLSQQLLGFIKIPKPGKTLINEKKIKYILNQSALYVEGIALDGDHGKDLRKLLNRIPNSASLDLAFPKRYKKGDGIVISQGPSDSALKGLLNGMKYEYQRVGCIRSEPVHTLYFSDVHERRWPKGLTLISLHGKDIERPTLKPDHQRLSKHSSKKPALLTIIKKMIKAGYPKVQKKQIFGDTQQSIIQVSELRSLQTGRDIFFYGIRSVADVVRKIALQGSHIDELRVMTNVGDTRFLAGQQSAIHAFDLKHRADTRILDALEPNQHQVIGLGSSIESVEWNHDTSDFIALLGGVKGEIEHSLYEEISGISHVAGQKSFDSIMEYNINQTLVQSVSSSVIKNALAIEKGGLVCTVLALYRYLKGQFGIKIHITSRLTAEELLFGESYASALVLLGERELMEFQRICMLHSVPCSTIGRLQLKKDISINKLLIVPEKTLKLIPSK</sequence>
<dbReference type="EMBL" id="UINC01009477">
    <property type="protein sequence ID" value="SVA42496.1"/>
    <property type="molecule type" value="Genomic_DNA"/>
</dbReference>